<comment type="caution">
    <text evidence="2">The sequence shown here is derived from an EMBL/GenBank/DDBJ whole genome shotgun (WGS) entry which is preliminary data.</text>
</comment>
<dbReference type="AlphaFoldDB" id="A0A512CIQ2"/>
<feature type="signal peptide" evidence="1">
    <location>
        <begin position="1"/>
        <end position="25"/>
    </location>
</feature>
<evidence type="ECO:0008006" key="4">
    <source>
        <dbReference type="Google" id="ProtNLM"/>
    </source>
</evidence>
<evidence type="ECO:0000313" key="2">
    <source>
        <dbReference type="EMBL" id="GEO24108.1"/>
    </source>
</evidence>
<accession>A0A512CIQ2</accession>
<reference evidence="2 3" key="1">
    <citation type="submission" date="2019-07" db="EMBL/GenBank/DDBJ databases">
        <title>Whole genome shotgun sequence of Cyclobacterium qasimii NBRC 106168.</title>
        <authorList>
            <person name="Hosoyama A."/>
            <person name="Uohara A."/>
            <person name="Ohji S."/>
            <person name="Ichikawa N."/>
        </authorList>
    </citation>
    <scope>NUCLEOTIDE SEQUENCE [LARGE SCALE GENOMIC DNA]</scope>
    <source>
        <strain evidence="2 3">NBRC 106168</strain>
    </source>
</reference>
<organism evidence="2 3">
    <name type="scientific">Cyclobacterium qasimii</name>
    <dbReference type="NCBI Taxonomy" id="1350429"/>
    <lineage>
        <taxon>Bacteria</taxon>
        <taxon>Pseudomonadati</taxon>
        <taxon>Bacteroidota</taxon>
        <taxon>Cytophagia</taxon>
        <taxon>Cytophagales</taxon>
        <taxon>Cyclobacteriaceae</taxon>
        <taxon>Cyclobacterium</taxon>
    </lineage>
</organism>
<dbReference type="Gene3D" id="2.160.20.10">
    <property type="entry name" value="Single-stranded right-handed beta-helix, Pectin lyase-like"/>
    <property type="match status" value="1"/>
</dbReference>
<keyword evidence="3" id="KW-1185">Reference proteome</keyword>
<name>A0A512CIQ2_9BACT</name>
<sequence>MTLTRNIMTVGLSLFSTLAVNFAIAQEGAKGEDKAMGNFVELSDSKWKKVFYDPCTEDWRNQWSLDGQKATITNQRDGMDFIGGPKAFNDAHHAVLWTKQDFKGDLKIEYEYTRLDNELRMVNILYIQATGSGRPGFDKDISAWADKRNVPSMKSYYNNMNALHISYAAFGTDNTVPGKDYIRGRRYMANGLNGTELDNEYEHTGFFDPGVPHKITIIKRDRDIYMHIKNKQKEMLCHFINSKFPPITEGKIGLRHMYTRGARYKHFKVSLLAQDTVNAEVLSKIYEIKTAAELATRLKSADPGDIMVLPAGNLEDWTIDVKTSGTKEAPIIIKGQGKAETIFTGMSSIQIKESSYINLENFSFSNNSGTAIAFSSTNHCSVNNASFTKITAKRIIKIEGNGKNNEITSCHFFKNPSKNIEIIIGNKSEPVETIIRDNLFEDVPPIGGNGRETIQIGQSQTVYGEFEANTLVENNRFIKCSGESEIISNKSSGNRYIGNLFQECEGELVLRGGVGCTIENNRFENCTGGIRLSGKNHRVRNNVMWKSKGSGISLMYGVSNEAPAFYLAVSGCTIENNTIVDAGSPGIQIGTNRERDLLSNPTNKKKLQGNPSRYGTHFDMTIAPYDNIIHSNVIYGKKGNLITADNAPQNIFKDNLAFSPNIKADTDNMYHFIPLEFVDLEAGNLTLKATSAFTLSSGARGKVCEPVQLKKPK</sequence>
<evidence type="ECO:0000256" key="1">
    <source>
        <dbReference type="SAM" id="SignalP"/>
    </source>
</evidence>
<keyword evidence="1" id="KW-0732">Signal</keyword>
<dbReference type="SUPFAM" id="SSF51126">
    <property type="entry name" value="Pectin lyase-like"/>
    <property type="match status" value="1"/>
</dbReference>
<dbReference type="SMART" id="SM00710">
    <property type="entry name" value="PbH1"/>
    <property type="match status" value="5"/>
</dbReference>
<dbReference type="Proteomes" id="UP000321301">
    <property type="component" value="Unassembled WGS sequence"/>
</dbReference>
<dbReference type="InterPro" id="IPR011050">
    <property type="entry name" value="Pectin_lyase_fold/virulence"/>
</dbReference>
<dbReference type="CDD" id="cd14251">
    <property type="entry name" value="PL-6"/>
    <property type="match status" value="1"/>
</dbReference>
<dbReference type="EMBL" id="BJYV01000037">
    <property type="protein sequence ID" value="GEO24108.1"/>
    <property type="molecule type" value="Genomic_DNA"/>
</dbReference>
<dbReference type="InterPro" id="IPR006626">
    <property type="entry name" value="PbH1"/>
</dbReference>
<evidence type="ECO:0000313" key="3">
    <source>
        <dbReference type="Proteomes" id="UP000321301"/>
    </source>
</evidence>
<dbReference type="Pfam" id="PF14592">
    <property type="entry name" value="Chondroitinas_B"/>
    <property type="match status" value="1"/>
</dbReference>
<dbReference type="InterPro" id="IPR039513">
    <property type="entry name" value="PL-6"/>
</dbReference>
<protein>
    <recommendedName>
        <fullName evidence="4">Right handed beta helix domain-containing protein</fullName>
    </recommendedName>
</protein>
<dbReference type="Gene3D" id="2.60.120.200">
    <property type="match status" value="1"/>
</dbReference>
<dbReference type="InterPro" id="IPR012334">
    <property type="entry name" value="Pectin_lyas_fold"/>
</dbReference>
<feature type="chain" id="PRO_5022241230" description="Right handed beta helix domain-containing protein" evidence="1">
    <location>
        <begin position="26"/>
        <end position="713"/>
    </location>
</feature>
<proteinExistence type="predicted"/>
<gene>
    <name evidence="2" type="ORF">CQA01_46420</name>
</gene>